<feature type="domain" description="Bacterial virulence protein VirB8" evidence="7">
    <location>
        <begin position="29"/>
        <end position="233"/>
    </location>
</feature>
<feature type="transmembrane region" description="Helical" evidence="6">
    <location>
        <begin position="48"/>
        <end position="68"/>
    </location>
</feature>
<evidence type="ECO:0000256" key="1">
    <source>
        <dbReference type="ARBA" id="ARBA00004167"/>
    </source>
</evidence>
<keyword evidence="3 6" id="KW-1133">Transmembrane helix</keyword>
<evidence type="ECO:0000256" key="5">
    <source>
        <dbReference type="SAM" id="MobiDB-lite"/>
    </source>
</evidence>
<comment type="caution">
    <text evidence="8">The sequence shown here is derived from an EMBL/GenBank/DDBJ whole genome shotgun (WGS) entry which is preliminary data.</text>
</comment>
<evidence type="ECO:0000256" key="2">
    <source>
        <dbReference type="ARBA" id="ARBA00022692"/>
    </source>
</evidence>
<protein>
    <recommendedName>
        <fullName evidence="7">Bacterial virulence protein VirB8 domain-containing protein</fullName>
    </recommendedName>
</protein>
<dbReference type="NCBIfam" id="NF010446">
    <property type="entry name" value="PRK13872.1"/>
    <property type="match status" value="1"/>
</dbReference>
<keyword evidence="9" id="KW-1185">Reference proteome</keyword>
<dbReference type="CDD" id="cd16425">
    <property type="entry name" value="TrbF"/>
    <property type="match status" value="1"/>
</dbReference>
<dbReference type="InterPro" id="IPR007430">
    <property type="entry name" value="VirB8"/>
</dbReference>
<gene>
    <name evidence="8" type="ORF">XthCFBP4691_07795</name>
</gene>
<keyword evidence="2 6" id="KW-0812">Transmembrane</keyword>
<dbReference type="OrthoDB" id="9778195at2"/>
<dbReference type="EMBL" id="MIGX01000027">
    <property type="protein sequence ID" value="PPT91421.1"/>
    <property type="molecule type" value="Genomic_DNA"/>
</dbReference>
<evidence type="ECO:0000313" key="8">
    <source>
        <dbReference type="EMBL" id="PPT91421.1"/>
    </source>
</evidence>
<comment type="subcellular location">
    <subcellularLocation>
        <location evidence="1">Membrane</location>
        <topology evidence="1">Single-pass membrane protein</topology>
    </subcellularLocation>
</comment>
<dbReference type="GO" id="GO:0016020">
    <property type="term" value="C:membrane"/>
    <property type="evidence" value="ECO:0007669"/>
    <property type="project" value="UniProtKB-SubCell"/>
</dbReference>
<evidence type="ECO:0000256" key="6">
    <source>
        <dbReference type="SAM" id="Phobius"/>
    </source>
</evidence>
<reference evidence="8 9" key="1">
    <citation type="submission" date="2016-08" db="EMBL/GenBank/DDBJ databases">
        <title>Evolution of the type three secretion system and type three effector repertoires in Xanthomonas.</title>
        <authorList>
            <person name="Merda D."/>
            <person name="Briand M."/>
            <person name="Bosis E."/>
            <person name="Rousseau C."/>
            <person name="Portier P."/>
            <person name="Jacques M.-A."/>
            <person name="Fischer-Le Saux M."/>
        </authorList>
    </citation>
    <scope>NUCLEOTIDE SEQUENCE [LARGE SCALE GENOMIC DNA]</scope>
    <source>
        <strain evidence="8 9">CFBP 4691</strain>
    </source>
</reference>
<dbReference type="InterPro" id="IPR035658">
    <property type="entry name" value="TrbF"/>
</dbReference>
<dbReference type="Proteomes" id="UP000239898">
    <property type="component" value="Unassembled WGS sequence"/>
</dbReference>
<feature type="region of interest" description="Disordered" evidence="5">
    <location>
        <begin position="1"/>
        <end position="24"/>
    </location>
</feature>
<dbReference type="Pfam" id="PF04335">
    <property type="entry name" value="VirB8"/>
    <property type="match status" value="1"/>
</dbReference>
<evidence type="ECO:0000256" key="3">
    <source>
        <dbReference type="ARBA" id="ARBA00022989"/>
    </source>
</evidence>
<organism evidence="8 9">
    <name type="scientific">Xanthomonas theicola</name>
    <dbReference type="NCBI Taxonomy" id="56464"/>
    <lineage>
        <taxon>Bacteria</taxon>
        <taxon>Pseudomonadati</taxon>
        <taxon>Pseudomonadota</taxon>
        <taxon>Gammaproteobacteria</taxon>
        <taxon>Lysobacterales</taxon>
        <taxon>Lysobacteraceae</taxon>
        <taxon>Xanthomonas</taxon>
    </lineage>
</organism>
<accession>A0A2S6ZGP7</accession>
<evidence type="ECO:0000259" key="7">
    <source>
        <dbReference type="Pfam" id="PF04335"/>
    </source>
</evidence>
<dbReference type="InterPro" id="IPR032710">
    <property type="entry name" value="NTF2-like_dom_sf"/>
</dbReference>
<dbReference type="Gene3D" id="3.10.450.230">
    <property type="entry name" value="VirB8 protein"/>
    <property type="match status" value="1"/>
</dbReference>
<proteinExistence type="predicted"/>
<sequence>MSAAKELTNKAPGRRPPTGPATPLHAAAKAGWDDRLGHTVAQTRNWRLGFFGILVLAIILAIGLGYSASRPKPAPIVVTTDKLSGNWNVVGQAGVSNYAPTPQNMRYFLSNWIGLVRGVPLDPIVVKQNWNTAYFFMEPTSANKLNAWARGPDSPMAQLGSETVTVQVQNVLPISTNSYEARWTETTYTQNGALKGTDAWSATFTVDVVPPTDDKLWNTNPLGLYIRDFAWHRDITGSH</sequence>
<dbReference type="SUPFAM" id="SSF54427">
    <property type="entry name" value="NTF2-like"/>
    <property type="match status" value="1"/>
</dbReference>
<evidence type="ECO:0000256" key="4">
    <source>
        <dbReference type="ARBA" id="ARBA00023136"/>
    </source>
</evidence>
<dbReference type="RefSeq" id="WP_128419893.1">
    <property type="nucleotide sequence ID" value="NZ_CP049018.1"/>
</dbReference>
<evidence type="ECO:0000313" key="9">
    <source>
        <dbReference type="Proteomes" id="UP000239898"/>
    </source>
</evidence>
<dbReference type="AlphaFoldDB" id="A0A2S6ZGP7"/>
<name>A0A2S6ZGP7_9XANT</name>
<keyword evidence="4 6" id="KW-0472">Membrane</keyword>